<accession>A0A1C1CL10</accession>
<protein>
    <submittedName>
        <fullName evidence="2">Uncharacterized protein</fullName>
    </submittedName>
</protein>
<name>A0A1C1CL10_9EURO</name>
<organism evidence="2 3">
    <name type="scientific">Cladophialophora carrionii</name>
    <dbReference type="NCBI Taxonomy" id="86049"/>
    <lineage>
        <taxon>Eukaryota</taxon>
        <taxon>Fungi</taxon>
        <taxon>Dikarya</taxon>
        <taxon>Ascomycota</taxon>
        <taxon>Pezizomycotina</taxon>
        <taxon>Eurotiomycetes</taxon>
        <taxon>Chaetothyriomycetidae</taxon>
        <taxon>Chaetothyriales</taxon>
        <taxon>Herpotrichiellaceae</taxon>
        <taxon>Cladophialophora</taxon>
    </lineage>
</organism>
<dbReference type="Proteomes" id="UP000094526">
    <property type="component" value="Unassembled WGS sequence"/>
</dbReference>
<gene>
    <name evidence="2" type="ORF">CLCR_04868</name>
</gene>
<evidence type="ECO:0000313" key="3">
    <source>
        <dbReference type="Proteomes" id="UP000094526"/>
    </source>
</evidence>
<sequence>MLRSLFRRPPSVRVPIQNGTVDLQRVAITRRTKSSPVLYRVFTTVAVTYFVARTINYVYPDSAHSSGRSTGTVKSGGGPHDHPKVWRENWDKAEATVSQNEPAVIHLMLPIWIRKQEPEPWKADDPTWKSLQALSDDKKRLKDITATIKKSLMRAVLIKYGRTLMELSSEQANGGRKVTYHESWRLAPPLYAPATYEVPCIFVEPDKTSYGWRQVPPSVGEKMDRVFHPVGLAKAFYHGVEEFVWASYLITRARLVDQINTLTGTQRPPSIPQAALSEDEKALKRLAIGRVPEDTKESFLPFLRGEYGEHESRRAYRNLVKTMTYQGAIESACAVFQAHWIQGQERSMQAHSRNSVMLRGNIAFVGDRGTLFMHAVAVYSPETNSLVGQPIIKDVYLSPNMEKWVQRETPEGAVEGAASQDEEKQQTKGGAEDAWEQPSQREDPSRTEKPPTDENQEEDREK</sequence>
<dbReference type="EMBL" id="LGRB01000011">
    <property type="protein sequence ID" value="OCT49194.1"/>
    <property type="molecule type" value="Genomic_DNA"/>
</dbReference>
<dbReference type="AlphaFoldDB" id="A0A1C1CL10"/>
<comment type="caution">
    <text evidence="2">The sequence shown here is derived from an EMBL/GenBank/DDBJ whole genome shotgun (WGS) entry which is preliminary data.</text>
</comment>
<keyword evidence="3" id="KW-1185">Reference proteome</keyword>
<dbReference type="VEuPathDB" id="FungiDB:G647_02738"/>
<dbReference type="STRING" id="86049.A0A1C1CL10"/>
<feature type="compositionally biased region" description="Basic and acidic residues" evidence="1">
    <location>
        <begin position="439"/>
        <end position="452"/>
    </location>
</feature>
<proteinExistence type="predicted"/>
<evidence type="ECO:0000256" key="1">
    <source>
        <dbReference type="SAM" id="MobiDB-lite"/>
    </source>
</evidence>
<feature type="compositionally biased region" description="Polar residues" evidence="1">
    <location>
        <begin position="63"/>
        <end position="73"/>
    </location>
</feature>
<dbReference type="VEuPathDB" id="FungiDB:CLCR_04868"/>
<reference evidence="3" key="1">
    <citation type="submission" date="2015-07" db="EMBL/GenBank/DDBJ databases">
        <authorList>
            <person name="Teixeira M.M."/>
            <person name="Souza R.C."/>
            <person name="Almeida L.G."/>
            <person name="Vicente V.A."/>
            <person name="de Hoog S."/>
            <person name="Bocca A.L."/>
            <person name="de Almeida S.R."/>
            <person name="Vasconcelos A.T."/>
            <person name="Felipe M.S."/>
        </authorList>
    </citation>
    <scope>NUCLEOTIDE SEQUENCE [LARGE SCALE GENOMIC DNA]</scope>
    <source>
        <strain evidence="3">KSF</strain>
    </source>
</reference>
<feature type="region of interest" description="Disordered" evidence="1">
    <location>
        <begin position="63"/>
        <end position="83"/>
    </location>
</feature>
<feature type="region of interest" description="Disordered" evidence="1">
    <location>
        <begin position="408"/>
        <end position="462"/>
    </location>
</feature>
<evidence type="ECO:0000313" key="2">
    <source>
        <dbReference type="EMBL" id="OCT49194.1"/>
    </source>
</evidence>
<dbReference type="OrthoDB" id="10261634at2759"/>